<feature type="transmembrane region" description="Helical" evidence="1">
    <location>
        <begin position="136"/>
        <end position="158"/>
    </location>
</feature>
<proteinExistence type="predicted"/>
<evidence type="ECO:0000313" key="3">
    <source>
        <dbReference type="EMBL" id="KAK4539803.1"/>
    </source>
</evidence>
<dbReference type="PANTHER" id="PTHR33741:SF5">
    <property type="entry name" value="TRANSMEMBRANE PROTEIN DDB_G0269096-RELATED"/>
    <property type="match status" value="1"/>
</dbReference>
<dbReference type="Proteomes" id="UP001324427">
    <property type="component" value="Unassembled WGS sequence"/>
</dbReference>
<feature type="transmembrane region" description="Helical" evidence="1">
    <location>
        <begin position="178"/>
        <end position="203"/>
    </location>
</feature>
<keyword evidence="1" id="KW-1133">Transmembrane helix</keyword>
<dbReference type="InterPro" id="IPR058581">
    <property type="entry name" value="TM_HPP"/>
</dbReference>
<dbReference type="InterPro" id="IPR007065">
    <property type="entry name" value="HPP"/>
</dbReference>
<dbReference type="PANTHER" id="PTHR33741">
    <property type="entry name" value="TRANSMEMBRANE PROTEIN DDB_G0269096-RELATED"/>
    <property type="match status" value="1"/>
</dbReference>
<keyword evidence="1" id="KW-0812">Transmembrane</keyword>
<protein>
    <recommendedName>
        <fullName evidence="2">HPP transmembrane region domain-containing protein</fullName>
    </recommendedName>
</protein>
<sequence>MEYGRFYERLSFDLDRHLNPYIPHNRLYILPRPLQRLLGYRTEPQEEPPTAIRWILTFVATLGGLCLVAGTFTHAPGIAKYHPPVIVASLGASAILDYNAVRSPLAQPRNAILGHTLSAIVGVCIAKLFQLNPSFFADYGWVAGAVGCACASLVMSITDTVHPPGGATAILASTEAQIIALGWMFIPLVLLGSVLMTTVALLFNNTLRQYPMYWWTPQDVGRKLRDSRISEKTDVEEGAKLGKQVSITESERTLRHEFSNNIDFIDGAEDIHIMAYQLRMPTHIDLTQEEAAVIEKLQERIRMHAEVGG</sequence>
<feature type="domain" description="HPP transmembrane region" evidence="2">
    <location>
        <begin position="49"/>
        <end position="211"/>
    </location>
</feature>
<accession>A0AAV9J4G6</accession>
<evidence type="ECO:0000259" key="2">
    <source>
        <dbReference type="Pfam" id="PF04982"/>
    </source>
</evidence>
<keyword evidence="4" id="KW-1185">Reference proteome</keyword>
<evidence type="ECO:0000256" key="1">
    <source>
        <dbReference type="SAM" id="Phobius"/>
    </source>
</evidence>
<feature type="transmembrane region" description="Helical" evidence="1">
    <location>
        <begin position="51"/>
        <end position="69"/>
    </location>
</feature>
<dbReference type="Pfam" id="PF04982">
    <property type="entry name" value="TM_HPP"/>
    <property type="match status" value="1"/>
</dbReference>
<feature type="transmembrane region" description="Helical" evidence="1">
    <location>
        <begin position="112"/>
        <end position="129"/>
    </location>
</feature>
<gene>
    <name evidence="3" type="ORF">LTR36_010337</name>
</gene>
<comment type="caution">
    <text evidence="3">The sequence shown here is derived from an EMBL/GenBank/DDBJ whole genome shotgun (WGS) entry which is preliminary data.</text>
</comment>
<evidence type="ECO:0000313" key="4">
    <source>
        <dbReference type="Proteomes" id="UP001324427"/>
    </source>
</evidence>
<dbReference type="EMBL" id="JAVFHQ010000082">
    <property type="protein sequence ID" value="KAK4539803.1"/>
    <property type="molecule type" value="Genomic_DNA"/>
</dbReference>
<name>A0AAV9J4G6_9PEZI</name>
<organism evidence="3 4">
    <name type="scientific">Oleoguttula mirabilis</name>
    <dbReference type="NCBI Taxonomy" id="1507867"/>
    <lineage>
        <taxon>Eukaryota</taxon>
        <taxon>Fungi</taxon>
        <taxon>Dikarya</taxon>
        <taxon>Ascomycota</taxon>
        <taxon>Pezizomycotina</taxon>
        <taxon>Dothideomycetes</taxon>
        <taxon>Dothideomycetidae</taxon>
        <taxon>Mycosphaerellales</taxon>
        <taxon>Teratosphaeriaceae</taxon>
        <taxon>Oleoguttula</taxon>
    </lineage>
</organism>
<keyword evidence="1" id="KW-0472">Membrane</keyword>
<dbReference type="AlphaFoldDB" id="A0AAV9J4G6"/>
<reference evidence="3 4" key="1">
    <citation type="submission" date="2021-11" db="EMBL/GenBank/DDBJ databases">
        <title>Black yeast isolated from Biological Soil Crust.</title>
        <authorList>
            <person name="Kurbessoian T."/>
        </authorList>
    </citation>
    <scope>NUCLEOTIDE SEQUENCE [LARGE SCALE GENOMIC DNA]</scope>
    <source>
        <strain evidence="3 4">CCFEE 5522</strain>
    </source>
</reference>